<keyword evidence="4" id="KW-0804">Transcription</keyword>
<organism evidence="8 9">
    <name type="scientific">Gemmata palustris</name>
    <dbReference type="NCBI Taxonomy" id="2822762"/>
    <lineage>
        <taxon>Bacteria</taxon>
        <taxon>Pseudomonadati</taxon>
        <taxon>Planctomycetota</taxon>
        <taxon>Planctomycetia</taxon>
        <taxon>Gemmatales</taxon>
        <taxon>Gemmataceae</taxon>
        <taxon>Gemmata</taxon>
    </lineage>
</organism>
<dbReference type="InterPro" id="IPR036388">
    <property type="entry name" value="WH-like_DNA-bd_sf"/>
</dbReference>
<evidence type="ECO:0000259" key="7">
    <source>
        <dbReference type="Pfam" id="PF08281"/>
    </source>
</evidence>
<keyword evidence="5" id="KW-0472">Membrane</keyword>
<dbReference type="Pfam" id="PF08281">
    <property type="entry name" value="Sigma70_r4_2"/>
    <property type="match status" value="1"/>
</dbReference>
<evidence type="ECO:0000313" key="9">
    <source>
        <dbReference type="Proteomes" id="UP000676565"/>
    </source>
</evidence>
<feature type="domain" description="RNA polymerase sigma-70 region 2" evidence="6">
    <location>
        <begin position="39"/>
        <end position="103"/>
    </location>
</feature>
<reference evidence="8 9" key="1">
    <citation type="submission" date="2021-04" db="EMBL/GenBank/DDBJ databases">
        <authorList>
            <person name="Ivanova A."/>
        </authorList>
    </citation>
    <scope>NUCLEOTIDE SEQUENCE [LARGE SCALE GENOMIC DNA]</scope>
    <source>
        <strain evidence="8 9">G18</strain>
    </source>
</reference>
<dbReference type="Proteomes" id="UP000676565">
    <property type="component" value="Unassembled WGS sequence"/>
</dbReference>
<accession>A0ABS5BQX5</accession>
<sequence length="664" mass="71162">MNAARPAEILRQLEQSGSGDGELLAQFVLTKNAVAFEELVRRHGALVLGVCRRVTRNAQDAEDAFQATFLVLAQKAGALRSDVRLWSWLYGVAFRVAWRARRSVLRRRTREVSVSRLPEPRAPAPPPVVPELAPILDEELAALAECYRDAIILCDLRGASREEAAAALGVPEGTLSSRLANGRKKLAARLTKRGIALAVSALPLAVTETQAGTTVASDLVKKTCGLVADYSSGGAVPGPLAKLTERGLAVRKTLVFGLIVVTAVAGAVFAANPIAAPPADPPNPPVAVKGEETLKPQTEQKALPALAAAPRITAGWDLPLAASERVIWAPSGDRLAIVGAVGGQKEGSLDPTFVLVKYTGKQDFEEIISYTQMPKNGSVIGFTSDGKQLITDRRERHLLSGLHQFVYWDLDKAEANPRRGVPTLGDKAKLRTVNFDGANVYAPYAFGPNGKTFRATRMNYERGAGGEPKTVDVIEVDTSTGKSGKPLTTIPYGYMALSPDGKRLAFTTPSGLSVRAHDLENRDKPELCEFKWPEKLGAKHGAVLRPSVFSPDGKRLVVIGDNPSRAAIVDVSTGKSVAVLEGEPTLAEDSVTTFNSDGRLYAAKSAGVLTVWEASTGRILKTWNTEKAVPAFHPTRPLLVVAEPNGESETRLGFWDFAAEVEKK</sequence>
<evidence type="ECO:0000256" key="1">
    <source>
        <dbReference type="ARBA" id="ARBA00010641"/>
    </source>
</evidence>
<evidence type="ECO:0000313" key="8">
    <source>
        <dbReference type="EMBL" id="MBP3956078.1"/>
    </source>
</evidence>
<dbReference type="Pfam" id="PF07676">
    <property type="entry name" value="PD40"/>
    <property type="match status" value="1"/>
</dbReference>
<dbReference type="PANTHER" id="PTHR43133">
    <property type="entry name" value="RNA POLYMERASE ECF-TYPE SIGMA FACTO"/>
    <property type="match status" value="1"/>
</dbReference>
<dbReference type="InterPro" id="IPR014284">
    <property type="entry name" value="RNA_pol_sigma-70_dom"/>
</dbReference>
<dbReference type="SUPFAM" id="SSF69322">
    <property type="entry name" value="Tricorn protease domain 2"/>
    <property type="match status" value="1"/>
</dbReference>
<comment type="similarity">
    <text evidence="1">Belongs to the sigma-70 factor family. ECF subfamily.</text>
</comment>
<dbReference type="PANTHER" id="PTHR43133:SF51">
    <property type="entry name" value="RNA POLYMERASE SIGMA FACTOR"/>
    <property type="match status" value="1"/>
</dbReference>
<dbReference type="SUPFAM" id="SSF88946">
    <property type="entry name" value="Sigma2 domain of RNA polymerase sigma factors"/>
    <property type="match status" value="1"/>
</dbReference>
<dbReference type="NCBIfam" id="TIGR02937">
    <property type="entry name" value="sigma70-ECF"/>
    <property type="match status" value="1"/>
</dbReference>
<dbReference type="InterPro" id="IPR039425">
    <property type="entry name" value="RNA_pol_sigma-70-like"/>
</dbReference>
<keyword evidence="5" id="KW-1133">Transmembrane helix</keyword>
<evidence type="ECO:0000256" key="3">
    <source>
        <dbReference type="ARBA" id="ARBA00023082"/>
    </source>
</evidence>
<protein>
    <submittedName>
        <fullName evidence="8">Sigma-70 family RNA polymerase sigma factor</fullName>
    </submittedName>
</protein>
<dbReference type="SUPFAM" id="SSF88659">
    <property type="entry name" value="Sigma3 and sigma4 domains of RNA polymerase sigma factors"/>
    <property type="match status" value="1"/>
</dbReference>
<dbReference type="InterPro" id="IPR013249">
    <property type="entry name" value="RNA_pol_sigma70_r4_t2"/>
</dbReference>
<keyword evidence="2" id="KW-0805">Transcription regulation</keyword>
<dbReference type="RefSeq" id="WP_210654113.1">
    <property type="nucleotide sequence ID" value="NZ_JAGKQQ010000001.1"/>
</dbReference>
<gene>
    <name evidence="8" type="ORF">J8F10_12370</name>
</gene>
<keyword evidence="5" id="KW-0812">Transmembrane</keyword>
<evidence type="ECO:0000256" key="2">
    <source>
        <dbReference type="ARBA" id="ARBA00023015"/>
    </source>
</evidence>
<dbReference type="InterPro" id="IPR013325">
    <property type="entry name" value="RNA_pol_sigma_r2"/>
</dbReference>
<dbReference type="InterPro" id="IPR007627">
    <property type="entry name" value="RNA_pol_sigma70_r2"/>
</dbReference>
<name>A0ABS5BQX5_9BACT</name>
<keyword evidence="3" id="KW-0731">Sigma factor</keyword>
<keyword evidence="9" id="KW-1185">Reference proteome</keyword>
<dbReference type="Gene3D" id="1.10.1740.10">
    <property type="match status" value="1"/>
</dbReference>
<dbReference type="Gene3D" id="1.10.10.10">
    <property type="entry name" value="Winged helix-like DNA-binding domain superfamily/Winged helix DNA-binding domain"/>
    <property type="match status" value="1"/>
</dbReference>
<evidence type="ECO:0000256" key="4">
    <source>
        <dbReference type="ARBA" id="ARBA00023163"/>
    </source>
</evidence>
<feature type="transmembrane region" description="Helical" evidence="5">
    <location>
        <begin position="254"/>
        <end position="275"/>
    </location>
</feature>
<comment type="caution">
    <text evidence="8">The sequence shown here is derived from an EMBL/GenBank/DDBJ whole genome shotgun (WGS) entry which is preliminary data.</text>
</comment>
<dbReference type="InterPro" id="IPR015943">
    <property type="entry name" value="WD40/YVTN_repeat-like_dom_sf"/>
</dbReference>
<dbReference type="CDD" id="cd06171">
    <property type="entry name" value="Sigma70_r4"/>
    <property type="match status" value="1"/>
</dbReference>
<dbReference type="EMBL" id="JAGKQQ010000001">
    <property type="protein sequence ID" value="MBP3956078.1"/>
    <property type="molecule type" value="Genomic_DNA"/>
</dbReference>
<dbReference type="Pfam" id="PF04542">
    <property type="entry name" value="Sigma70_r2"/>
    <property type="match status" value="1"/>
</dbReference>
<dbReference type="InterPro" id="IPR013324">
    <property type="entry name" value="RNA_pol_sigma_r3/r4-like"/>
</dbReference>
<dbReference type="InterPro" id="IPR011659">
    <property type="entry name" value="WD40"/>
</dbReference>
<proteinExistence type="inferred from homology"/>
<feature type="domain" description="RNA polymerase sigma factor 70 region 4 type 2" evidence="7">
    <location>
        <begin position="136"/>
        <end position="186"/>
    </location>
</feature>
<evidence type="ECO:0000256" key="5">
    <source>
        <dbReference type="SAM" id="Phobius"/>
    </source>
</evidence>
<dbReference type="Gene3D" id="2.130.10.10">
    <property type="entry name" value="YVTN repeat-like/Quinoprotein amine dehydrogenase"/>
    <property type="match status" value="1"/>
</dbReference>
<evidence type="ECO:0000259" key="6">
    <source>
        <dbReference type="Pfam" id="PF04542"/>
    </source>
</evidence>